<keyword evidence="4 9" id="KW-0812">Transmembrane</keyword>
<dbReference type="InterPro" id="IPR017871">
    <property type="entry name" value="ABC_transporter-like_CS"/>
</dbReference>
<dbReference type="FunFam" id="3.40.50.300:FF:000299">
    <property type="entry name" value="ABC transporter ATP-binding protein/permease"/>
    <property type="match status" value="1"/>
</dbReference>
<dbReference type="InterPro" id="IPR011527">
    <property type="entry name" value="ABC1_TM_dom"/>
</dbReference>
<dbReference type="InterPro" id="IPR027417">
    <property type="entry name" value="P-loop_NTPase"/>
</dbReference>
<dbReference type="PROSITE" id="PS50929">
    <property type="entry name" value="ABC_TM1F"/>
    <property type="match status" value="1"/>
</dbReference>
<dbReference type="EMBL" id="CAFBLI010000044">
    <property type="protein sequence ID" value="CAB4866645.1"/>
    <property type="molecule type" value="Genomic_DNA"/>
</dbReference>
<evidence type="ECO:0000256" key="2">
    <source>
        <dbReference type="ARBA" id="ARBA00022448"/>
    </source>
</evidence>
<evidence type="ECO:0000256" key="9">
    <source>
        <dbReference type="SAM" id="Phobius"/>
    </source>
</evidence>
<dbReference type="AlphaFoldDB" id="A0A6J7DCM9"/>
<dbReference type="GO" id="GO:0005886">
    <property type="term" value="C:plasma membrane"/>
    <property type="evidence" value="ECO:0007669"/>
    <property type="project" value="UniProtKB-SubCell"/>
</dbReference>
<evidence type="ECO:0000256" key="1">
    <source>
        <dbReference type="ARBA" id="ARBA00004651"/>
    </source>
</evidence>
<feature type="transmembrane region" description="Helical" evidence="9">
    <location>
        <begin position="80"/>
        <end position="102"/>
    </location>
</feature>
<dbReference type="InterPro" id="IPR039421">
    <property type="entry name" value="Type_1_exporter"/>
</dbReference>
<keyword evidence="3" id="KW-1003">Cell membrane</keyword>
<dbReference type="InterPro" id="IPR036640">
    <property type="entry name" value="ABC1_TM_sf"/>
</dbReference>
<dbReference type="PROSITE" id="PS00211">
    <property type="entry name" value="ABC_TRANSPORTER_1"/>
    <property type="match status" value="1"/>
</dbReference>
<evidence type="ECO:0000256" key="5">
    <source>
        <dbReference type="ARBA" id="ARBA00022741"/>
    </source>
</evidence>
<proteinExistence type="predicted"/>
<keyword evidence="5" id="KW-0547">Nucleotide-binding</keyword>
<comment type="subcellular location">
    <subcellularLocation>
        <location evidence="1">Cell membrane</location>
        <topology evidence="1">Multi-pass membrane protein</topology>
    </subcellularLocation>
</comment>
<dbReference type="Pfam" id="PF00005">
    <property type="entry name" value="ABC_tran"/>
    <property type="match status" value="1"/>
</dbReference>
<dbReference type="SUPFAM" id="SSF90123">
    <property type="entry name" value="ABC transporter transmembrane region"/>
    <property type="match status" value="1"/>
</dbReference>
<dbReference type="PANTHER" id="PTHR24221">
    <property type="entry name" value="ATP-BINDING CASSETTE SUB-FAMILY B"/>
    <property type="match status" value="1"/>
</dbReference>
<evidence type="ECO:0000313" key="12">
    <source>
        <dbReference type="EMBL" id="CAB4599612.1"/>
    </source>
</evidence>
<organism evidence="15">
    <name type="scientific">freshwater metagenome</name>
    <dbReference type="NCBI Taxonomy" id="449393"/>
    <lineage>
        <taxon>unclassified sequences</taxon>
        <taxon>metagenomes</taxon>
        <taxon>ecological metagenomes</taxon>
    </lineage>
</organism>
<dbReference type="EMBL" id="CAEZZS010000044">
    <property type="protein sequence ID" value="CAB4780136.1"/>
    <property type="molecule type" value="Genomic_DNA"/>
</dbReference>
<evidence type="ECO:0000256" key="3">
    <source>
        <dbReference type="ARBA" id="ARBA00022475"/>
    </source>
</evidence>
<dbReference type="EMBL" id="CAEZUJ010000021">
    <property type="protein sequence ID" value="CAB4599612.1"/>
    <property type="molecule type" value="Genomic_DNA"/>
</dbReference>
<evidence type="ECO:0000256" key="4">
    <source>
        <dbReference type="ARBA" id="ARBA00022692"/>
    </source>
</evidence>
<evidence type="ECO:0000313" key="13">
    <source>
        <dbReference type="EMBL" id="CAB4689739.1"/>
    </source>
</evidence>
<dbReference type="Gene3D" id="1.20.1560.10">
    <property type="entry name" value="ABC transporter type 1, transmembrane domain"/>
    <property type="match status" value="1"/>
</dbReference>
<feature type="transmembrane region" description="Helical" evidence="9">
    <location>
        <begin position="141"/>
        <end position="163"/>
    </location>
</feature>
<feature type="transmembrane region" description="Helical" evidence="9">
    <location>
        <begin position="21"/>
        <end position="50"/>
    </location>
</feature>
<name>A0A6J7DCM9_9ZZZZ</name>
<evidence type="ECO:0000256" key="7">
    <source>
        <dbReference type="ARBA" id="ARBA00022989"/>
    </source>
</evidence>
<gene>
    <name evidence="12" type="ORF">UFOPK1811_00692</name>
    <name evidence="13" type="ORF">UFOPK2360_01072</name>
    <name evidence="14" type="ORF">UFOPK2922_00975</name>
    <name evidence="15" type="ORF">UFOPK3306_00720</name>
</gene>
<evidence type="ECO:0000259" key="11">
    <source>
        <dbReference type="PROSITE" id="PS50929"/>
    </source>
</evidence>
<dbReference type="InterPro" id="IPR003593">
    <property type="entry name" value="AAA+_ATPase"/>
</dbReference>
<keyword evidence="2" id="KW-0813">Transport</keyword>
<keyword evidence="8 9" id="KW-0472">Membrane</keyword>
<evidence type="ECO:0000256" key="8">
    <source>
        <dbReference type="ARBA" id="ARBA00023136"/>
    </source>
</evidence>
<dbReference type="PROSITE" id="PS50893">
    <property type="entry name" value="ABC_TRANSPORTER_2"/>
    <property type="match status" value="1"/>
</dbReference>
<feature type="domain" description="ABC transporter" evidence="10">
    <location>
        <begin position="366"/>
        <end position="602"/>
    </location>
</feature>
<dbReference type="InterPro" id="IPR003439">
    <property type="entry name" value="ABC_transporter-like_ATP-bd"/>
</dbReference>
<keyword evidence="7 9" id="KW-1133">Transmembrane helix</keyword>
<feature type="transmembrane region" description="Helical" evidence="9">
    <location>
        <begin position="169"/>
        <end position="199"/>
    </location>
</feature>
<dbReference type="PANTHER" id="PTHR24221:SF654">
    <property type="entry name" value="ATP-BINDING CASSETTE SUB-FAMILY B MEMBER 6"/>
    <property type="match status" value="1"/>
</dbReference>
<dbReference type="GO" id="GO:0005524">
    <property type="term" value="F:ATP binding"/>
    <property type="evidence" value="ECO:0007669"/>
    <property type="project" value="UniProtKB-KW"/>
</dbReference>
<feature type="domain" description="ABC transmembrane type-1" evidence="11">
    <location>
        <begin position="23"/>
        <end position="326"/>
    </location>
</feature>
<dbReference type="SMART" id="SM00382">
    <property type="entry name" value="AAA"/>
    <property type="match status" value="1"/>
</dbReference>
<dbReference type="SUPFAM" id="SSF52540">
    <property type="entry name" value="P-loop containing nucleoside triphosphate hydrolases"/>
    <property type="match status" value="1"/>
</dbReference>
<evidence type="ECO:0000259" key="10">
    <source>
        <dbReference type="PROSITE" id="PS50893"/>
    </source>
</evidence>
<evidence type="ECO:0000313" key="14">
    <source>
        <dbReference type="EMBL" id="CAB4780136.1"/>
    </source>
</evidence>
<feature type="transmembrane region" description="Helical" evidence="9">
    <location>
        <begin position="296"/>
        <end position="315"/>
    </location>
</feature>
<dbReference type="EMBL" id="CAEZXH010000073">
    <property type="protein sequence ID" value="CAB4689739.1"/>
    <property type="molecule type" value="Genomic_DNA"/>
</dbReference>
<protein>
    <submittedName>
        <fullName evidence="15">Unannotated protein</fullName>
    </submittedName>
</protein>
<sequence>MREKTVGRSLRLLAPKDRRKLGLVVAIQIFLSGLDLFGVALIGVVSALAITGVSGQVTGNRVGAVLEFMHLDSYTFETQVAILGATAGVTLIGRTLLSIFFIRKSLFFLAHKAAIISGDLTSRVLAQPILQMQKRTSQETLYALTGGVSTLILGILGTTVMLASDLSLVLVMAVGLLIVDPGTAIGSFIYFTLIAFLLYRLSSTRVRKLNEAIVETSISGNEQIIEVLTNYRESIVRNRRAYYARKFAKNRLDLSKFSAENSFIPNISKYVLESSVVIGALLLSATQFVTQDARHAVATLAIFLTAGTRVAPATLRIQQGFLKIKGASGSVDLTLNLAKEVEGFSIAVDTDPALALGNHEDFSAAISFTDVSFAYPESKVQILSQATFKISPGEFVAFVGSSGAGKSTLVDLLLGVLLPDNGKITISGKLPSNAIEGSPGAIAYVPQDVAIAIGTVRENIALGFPEEFATDERINNALKIAHLESFVLSLENKADTQVGERGTKLSGGQRQRLGIARAMFTNPKLLVLDEATSSLDAETEASVSAAIQSLRGGTTILMIAHRLATVRSADQVIYIDRGQILAKGSFTEVRAAVPDFDRQANLLGL</sequence>
<evidence type="ECO:0000256" key="6">
    <source>
        <dbReference type="ARBA" id="ARBA00022840"/>
    </source>
</evidence>
<dbReference type="GO" id="GO:0016887">
    <property type="term" value="F:ATP hydrolysis activity"/>
    <property type="evidence" value="ECO:0007669"/>
    <property type="project" value="InterPro"/>
</dbReference>
<accession>A0A6J7DCM9</accession>
<evidence type="ECO:0000313" key="15">
    <source>
        <dbReference type="EMBL" id="CAB4866645.1"/>
    </source>
</evidence>
<dbReference type="Gene3D" id="3.40.50.300">
    <property type="entry name" value="P-loop containing nucleotide triphosphate hydrolases"/>
    <property type="match status" value="1"/>
</dbReference>
<dbReference type="GO" id="GO:0140359">
    <property type="term" value="F:ABC-type transporter activity"/>
    <property type="evidence" value="ECO:0007669"/>
    <property type="project" value="InterPro"/>
</dbReference>
<keyword evidence="6" id="KW-0067">ATP-binding</keyword>
<reference evidence="15" key="1">
    <citation type="submission" date="2020-05" db="EMBL/GenBank/DDBJ databases">
        <authorList>
            <person name="Chiriac C."/>
            <person name="Salcher M."/>
            <person name="Ghai R."/>
            <person name="Kavagutti S V."/>
        </authorList>
    </citation>
    <scope>NUCLEOTIDE SEQUENCE</scope>
</reference>